<sequence length="84" mass="9192">MSLGCHHRRYGFDLRSGPNNVTAPLDILCTNGVASPLSNWRKKESCKKSNGKQSDMAKCLISVCKKQLDPAPGYTARSIQLVAQ</sequence>
<proteinExistence type="predicted"/>
<protein>
    <submittedName>
        <fullName evidence="1">Uncharacterized protein</fullName>
    </submittedName>
</protein>
<name>A0AAV4B1A4_9GAST</name>
<comment type="caution">
    <text evidence="1">The sequence shown here is derived from an EMBL/GenBank/DDBJ whole genome shotgun (WGS) entry which is preliminary data.</text>
</comment>
<reference evidence="1 2" key="1">
    <citation type="journal article" date="2021" name="Elife">
        <title>Chloroplast acquisition without the gene transfer in kleptoplastic sea slugs, Plakobranchus ocellatus.</title>
        <authorList>
            <person name="Maeda T."/>
            <person name="Takahashi S."/>
            <person name="Yoshida T."/>
            <person name="Shimamura S."/>
            <person name="Takaki Y."/>
            <person name="Nagai Y."/>
            <person name="Toyoda A."/>
            <person name="Suzuki Y."/>
            <person name="Arimoto A."/>
            <person name="Ishii H."/>
            <person name="Satoh N."/>
            <person name="Nishiyama T."/>
            <person name="Hasebe M."/>
            <person name="Maruyama T."/>
            <person name="Minagawa J."/>
            <person name="Obokata J."/>
            <person name="Shigenobu S."/>
        </authorList>
    </citation>
    <scope>NUCLEOTIDE SEQUENCE [LARGE SCALE GENOMIC DNA]</scope>
</reference>
<gene>
    <name evidence="1" type="ORF">PoB_004087000</name>
</gene>
<evidence type="ECO:0000313" key="2">
    <source>
        <dbReference type="Proteomes" id="UP000735302"/>
    </source>
</evidence>
<accession>A0AAV4B1A4</accession>
<dbReference type="Proteomes" id="UP000735302">
    <property type="component" value="Unassembled WGS sequence"/>
</dbReference>
<dbReference type="AlphaFoldDB" id="A0AAV4B1A4"/>
<organism evidence="1 2">
    <name type="scientific">Plakobranchus ocellatus</name>
    <dbReference type="NCBI Taxonomy" id="259542"/>
    <lineage>
        <taxon>Eukaryota</taxon>
        <taxon>Metazoa</taxon>
        <taxon>Spiralia</taxon>
        <taxon>Lophotrochozoa</taxon>
        <taxon>Mollusca</taxon>
        <taxon>Gastropoda</taxon>
        <taxon>Heterobranchia</taxon>
        <taxon>Euthyneura</taxon>
        <taxon>Panpulmonata</taxon>
        <taxon>Sacoglossa</taxon>
        <taxon>Placobranchoidea</taxon>
        <taxon>Plakobranchidae</taxon>
        <taxon>Plakobranchus</taxon>
    </lineage>
</organism>
<keyword evidence="2" id="KW-1185">Reference proteome</keyword>
<dbReference type="EMBL" id="BLXT01004553">
    <property type="protein sequence ID" value="GFO14365.1"/>
    <property type="molecule type" value="Genomic_DNA"/>
</dbReference>
<evidence type="ECO:0000313" key="1">
    <source>
        <dbReference type="EMBL" id="GFO14365.1"/>
    </source>
</evidence>